<name>A0A6I3NE82_9FIRM</name>
<evidence type="ECO:0000256" key="2">
    <source>
        <dbReference type="ARBA" id="ARBA00023239"/>
    </source>
</evidence>
<dbReference type="Gene3D" id="2.30.130.110">
    <property type="match status" value="1"/>
</dbReference>
<accession>A0A6I3NE82</accession>
<dbReference type="InterPro" id="IPR013974">
    <property type="entry name" value="SAF"/>
</dbReference>
<gene>
    <name evidence="3" type="ORF">GMA64_10285</name>
</gene>
<proteinExistence type="inferred from homology"/>
<dbReference type="PANTHER" id="PTHR30536">
    <property type="entry name" value="ALTRONATE/GALACTARATE DEHYDRATASE"/>
    <property type="match status" value="1"/>
</dbReference>
<comment type="similarity">
    <text evidence="1">Belongs to the UxaA family.</text>
</comment>
<dbReference type="AlphaFoldDB" id="A0A6I3NE82"/>
<dbReference type="Pfam" id="PF04295">
    <property type="entry name" value="GD_AH_second"/>
    <property type="match status" value="1"/>
</dbReference>
<dbReference type="GO" id="GO:0019698">
    <property type="term" value="P:D-galacturonate catabolic process"/>
    <property type="evidence" value="ECO:0007669"/>
    <property type="project" value="TreeGrafter"/>
</dbReference>
<keyword evidence="2" id="KW-0456">Lyase</keyword>
<comment type="caution">
    <text evidence="3">The sequence shown here is derived from an EMBL/GenBank/DDBJ whole genome shotgun (WGS) entry which is preliminary data.</text>
</comment>
<evidence type="ECO:0000313" key="3">
    <source>
        <dbReference type="EMBL" id="MTL94916.1"/>
    </source>
</evidence>
<dbReference type="InterPro" id="IPR052172">
    <property type="entry name" value="UxaA_altronate/galactarate_dh"/>
</dbReference>
<reference evidence="3" key="1">
    <citation type="journal article" date="2019" name="Nat. Med.">
        <title>A library of human gut bacterial isolates paired with longitudinal multiomics data enables mechanistic microbiome research.</title>
        <authorList>
            <person name="Poyet M."/>
            <person name="Groussin M."/>
            <person name="Gibbons S.M."/>
            <person name="Avila-Pacheco J."/>
            <person name="Jiang X."/>
            <person name="Kearney S.M."/>
            <person name="Perrotta A.R."/>
            <person name="Berdy B."/>
            <person name="Zhao S."/>
            <person name="Lieberman T.D."/>
            <person name="Swanson P.K."/>
            <person name="Smith M."/>
            <person name="Roesemann S."/>
            <person name="Alexander J.E."/>
            <person name="Rich S.A."/>
            <person name="Livny J."/>
            <person name="Vlamakis H."/>
            <person name="Clish C."/>
            <person name="Bullock K."/>
            <person name="Deik A."/>
            <person name="Scott J."/>
            <person name="Pierce K.A."/>
            <person name="Xavier R.J."/>
            <person name="Alm E.J."/>
        </authorList>
    </citation>
    <scope>NUCLEOTIDE SEQUENCE</scope>
    <source>
        <strain evidence="3">BIOML-A179</strain>
    </source>
</reference>
<dbReference type="GO" id="GO:0016829">
    <property type="term" value="F:lyase activity"/>
    <property type="evidence" value="ECO:0007669"/>
    <property type="project" value="UniProtKB-KW"/>
</dbReference>
<dbReference type="InterPro" id="IPR044144">
    <property type="entry name" value="SAF_UxaA/GarD"/>
</dbReference>
<organism evidence="3">
    <name type="scientific">Turicibacter sanguinis</name>
    <dbReference type="NCBI Taxonomy" id="154288"/>
    <lineage>
        <taxon>Bacteria</taxon>
        <taxon>Bacillati</taxon>
        <taxon>Bacillota</taxon>
        <taxon>Erysipelotrichia</taxon>
        <taxon>Erysipelotrichales</taxon>
        <taxon>Turicibacteraceae</taxon>
        <taxon>Turicibacter</taxon>
    </lineage>
</organism>
<dbReference type="InterPro" id="IPR007392">
    <property type="entry name" value="GD_AH_second"/>
</dbReference>
<dbReference type="PANTHER" id="PTHR30536:SF5">
    <property type="entry name" value="ALTRONATE DEHYDRATASE"/>
    <property type="match status" value="1"/>
</dbReference>
<dbReference type="EMBL" id="WMQV01000026">
    <property type="protein sequence ID" value="MTL94916.1"/>
    <property type="molecule type" value="Genomic_DNA"/>
</dbReference>
<dbReference type="Pfam" id="PF08666">
    <property type="entry name" value="SAF"/>
    <property type="match status" value="1"/>
</dbReference>
<sequence length="496" mass="55331">MMRPFIKLHEDDNVVVALVNLQPGDELTIDEHPIVVKEEIKKGHKLAIKKIEENQDVVKYGFAIGHATQFIEVGTHVHTQNVKTNLNDCLSYEYQPKSKRADKLLMDREIRVYHRKNWDIGIRNELWIIPTVGCVNKTAEIIKDRFLKEVDNLTIDGVFSYAHPFGCSQMGDDHETTRKILQNIAKHPNAGGVLVLGLGCENNQVSTFKETMGEYDEERVRFLVAQDVEDEIEAGVKILHELYEVMKQDYRATSLLRNLRVGLKCGGSDGFSGITANPLLGYFSDYLVKSGGTTVLTEVPEMFGAETILMNRAKDEATFDKIVHLINDFKGYYERNHQVCYENPSPGNKAGGITTLEDKSLGCTQKAGTSEVVDVLRYTDRLEHNGLNLLQGPGNDLVAVTALGSAGCHLALFTTGRGTPFGGFIPTVKVATNSDLANKKKHWIDFDAGAMLTATTTEEVVEDFINYICDVCSGKWTNNEFNGHREIDIWKSGVTL</sequence>
<dbReference type="SMART" id="SM00858">
    <property type="entry name" value="SAF"/>
    <property type="match status" value="1"/>
</dbReference>
<dbReference type="Pfam" id="PF20629">
    <property type="entry name" value="GD_AH_C"/>
    <property type="match status" value="1"/>
</dbReference>
<dbReference type="CDD" id="cd11613">
    <property type="entry name" value="SAF_AH_GD"/>
    <property type="match status" value="1"/>
</dbReference>
<protein>
    <submittedName>
        <fullName evidence="3">Altronate dehydratase</fullName>
    </submittedName>
</protein>
<evidence type="ECO:0000256" key="1">
    <source>
        <dbReference type="ARBA" id="ARBA00010986"/>
    </source>
</evidence>
<dbReference type="InterPro" id="IPR048332">
    <property type="entry name" value="GD_AH_C"/>
</dbReference>